<reference evidence="3" key="1">
    <citation type="submission" date="2017-09" db="EMBL/GenBank/DDBJ databases">
        <title>Depth-based differentiation of microbial function through sediment-hosted aquifers and enrichment of novel symbionts in the deep terrestrial subsurface.</title>
        <authorList>
            <person name="Probst A.J."/>
            <person name="Ladd B."/>
            <person name="Jarett J.K."/>
            <person name="Geller-Mcgrath D.E."/>
            <person name="Sieber C.M.K."/>
            <person name="Emerson J.B."/>
            <person name="Anantharaman K."/>
            <person name="Thomas B.C."/>
            <person name="Malmstrom R."/>
            <person name="Stieglmeier M."/>
            <person name="Klingl A."/>
            <person name="Woyke T."/>
            <person name="Ryan C.M."/>
            <person name="Banfield J.F."/>
        </authorList>
    </citation>
    <scope>NUCLEOTIDE SEQUENCE [LARGE SCALE GENOMIC DNA]</scope>
</reference>
<accession>A0A2M6WJB1</accession>
<proteinExistence type="predicted"/>
<evidence type="ECO:0000256" key="1">
    <source>
        <dbReference type="SAM" id="MobiDB-lite"/>
    </source>
</evidence>
<feature type="compositionally biased region" description="Basic and acidic residues" evidence="1">
    <location>
        <begin position="1"/>
        <end position="11"/>
    </location>
</feature>
<name>A0A2M6WJB1_9BACT</name>
<protein>
    <submittedName>
        <fullName evidence="2">Uncharacterized protein</fullName>
    </submittedName>
</protein>
<evidence type="ECO:0000313" key="2">
    <source>
        <dbReference type="EMBL" id="PIT92865.1"/>
    </source>
</evidence>
<comment type="caution">
    <text evidence="2">The sequence shown here is derived from an EMBL/GenBank/DDBJ whole genome shotgun (WGS) entry which is preliminary data.</text>
</comment>
<organism evidence="2 3">
    <name type="scientific">Candidatus Harrisonbacteria bacterium CG10_big_fil_rev_8_21_14_0_10_42_17</name>
    <dbReference type="NCBI Taxonomy" id="1974584"/>
    <lineage>
        <taxon>Bacteria</taxon>
        <taxon>Candidatus Harrisoniibacteriota</taxon>
    </lineage>
</organism>
<sequence length="66" mass="7566">MSKNKRTEKQPAKNIVEYAGDMRHRQIDEMLQEGMDAADERQMVDRDDVVDRTNRNTEGALGSDAK</sequence>
<gene>
    <name evidence="2" type="ORF">COU08_00245</name>
</gene>
<feature type="compositionally biased region" description="Basic and acidic residues" evidence="1">
    <location>
        <begin position="38"/>
        <end position="55"/>
    </location>
</feature>
<dbReference type="Proteomes" id="UP000228635">
    <property type="component" value="Unassembled WGS sequence"/>
</dbReference>
<feature type="region of interest" description="Disordered" evidence="1">
    <location>
        <begin position="1"/>
        <end position="20"/>
    </location>
</feature>
<feature type="region of interest" description="Disordered" evidence="1">
    <location>
        <begin position="35"/>
        <end position="66"/>
    </location>
</feature>
<evidence type="ECO:0000313" key="3">
    <source>
        <dbReference type="Proteomes" id="UP000228635"/>
    </source>
</evidence>
<dbReference type="EMBL" id="PFBA01000003">
    <property type="protein sequence ID" value="PIT92865.1"/>
    <property type="molecule type" value="Genomic_DNA"/>
</dbReference>
<dbReference type="AlphaFoldDB" id="A0A2M6WJB1"/>